<dbReference type="InterPro" id="IPR001647">
    <property type="entry name" value="HTH_TetR"/>
</dbReference>
<evidence type="ECO:0000256" key="1">
    <source>
        <dbReference type="ARBA" id="ARBA00023015"/>
    </source>
</evidence>
<dbReference type="Proteomes" id="UP000680866">
    <property type="component" value="Chromosome"/>
</dbReference>
<dbReference type="InterPro" id="IPR050109">
    <property type="entry name" value="HTH-type_TetR-like_transc_reg"/>
</dbReference>
<reference evidence="6" key="1">
    <citation type="submission" date="2020-08" db="EMBL/GenBank/DDBJ databases">
        <title>Whole genome shotgun sequence of Polymorphospora rubra NBRC 101157.</title>
        <authorList>
            <person name="Komaki H."/>
            <person name="Tamura T."/>
        </authorList>
    </citation>
    <scope>NUCLEOTIDE SEQUENCE</scope>
    <source>
        <strain evidence="6">NBRC 101157</strain>
    </source>
</reference>
<dbReference type="PROSITE" id="PS50977">
    <property type="entry name" value="HTH_TETR_2"/>
    <property type="match status" value="1"/>
</dbReference>
<accession>A0A810N4M3</accession>
<keyword evidence="7" id="KW-1185">Reference proteome</keyword>
<keyword evidence="1" id="KW-0805">Transcription regulation</keyword>
<dbReference type="GO" id="GO:0003700">
    <property type="term" value="F:DNA-binding transcription factor activity"/>
    <property type="evidence" value="ECO:0007669"/>
    <property type="project" value="TreeGrafter"/>
</dbReference>
<gene>
    <name evidence="6" type="ORF">Prubr_41600</name>
</gene>
<dbReference type="PRINTS" id="PR00455">
    <property type="entry name" value="HTHTETR"/>
</dbReference>
<feature type="DNA-binding region" description="H-T-H motif" evidence="4">
    <location>
        <begin position="40"/>
        <end position="59"/>
    </location>
</feature>
<dbReference type="EMBL" id="AP023359">
    <property type="protein sequence ID" value="BCJ67139.1"/>
    <property type="molecule type" value="Genomic_DNA"/>
</dbReference>
<name>A0A810N4M3_9ACTN</name>
<evidence type="ECO:0000259" key="5">
    <source>
        <dbReference type="PROSITE" id="PS50977"/>
    </source>
</evidence>
<keyword evidence="2 4" id="KW-0238">DNA-binding</keyword>
<organism evidence="6 7">
    <name type="scientific">Polymorphospora rubra</name>
    <dbReference type="NCBI Taxonomy" id="338584"/>
    <lineage>
        <taxon>Bacteria</taxon>
        <taxon>Bacillati</taxon>
        <taxon>Actinomycetota</taxon>
        <taxon>Actinomycetes</taxon>
        <taxon>Micromonosporales</taxon>
        <taxon>Micromonosporaceae</taxon>
        <taxon>Polymorphospora</taxon>
    </lineage>
</organism>
<protein>
    <submittedName>
        <fullName evidence="6">TetR family transcriptional regulator</fullName>
    </submittedName>
</protein>
<dbReference type="Gene3D" id="1.10.10.60">
    <property type="entry name" value="Homeodomain-like"/>
    <property type="match status" value="1"/>
</dbReference>
<dbReference type="Pfam" id="PF17754">
    <property type="entry name" value="TetR_C_14"/>
    <property type="match status" value="1"/>
</dbReference>
<dbReference type="Pfam" id="PF00440">
    <property type="entry name" value="TetR_N"/>
    <property type="match status" value="1"/>
</dbReference>
<dbReference type="PANTHER" id="PTHR30055:SF238">
    <property type="entry name" value="MYCOFACTOCIN BIOSYNTHESIS TRANSCRIPTIONAL REGULATOR MFTR-RELATED"/>
    <property type="match status" value="1"/>
</dbReference>
<evidence type="ECO:0000256" key="3">
    <source>
        <dbReference type="ARBA" id="ARBA00023163"/>
    </source>
</evidence>
<sequence>MTSPGTAPTGRRDRKKRETRDALVNAALRLAAERGVEQVTVEEISDAADVSSRTFFNYFSCKDEAITGRDRLAGQRLRERVQSAPAHLSPLEALRLAVQEELASVEGDRDDWRLRLSVIGGSPQLLARLTSLGQAEERELTNAIAEKLGADVSRSAYPHLVAAAVGTAVRVALARWCAEGEARPLPDLVDETFDLLAAGLAAPATDPAAPTGRPTPRTPV</sequence>
<dbReference type="AlphaFoldDB" id="A0A810N4M3"/>
<dbReference type="SUPFAM" id="SSF46689">
    <property type="entry name" value="Homeodomain-like"/>
    <property type="match status" value="1"/>
</dbReference>
<evidence type="ECO:0000256" key="2">
    <source>
        <dbReference type="ARBA" id="ARBA00023125"/>
    </source>
</evidence>
<dbReference type="GO" id="GO:0000976">
    <property type="term" value="F:transcription cis-regulatory region binding"/>
    <property type="evidence" value="ECO:0007669"/>
    <property type="project" value="TreeGrafter"/>
</dbReference>
<evidence type="ECO:0000313" key="7">
    <source>
        <dbReference type="Proteomes" id="UP000680866"/>
    </source>
</evidence>
<dbReference type="InterPro" id="IPR009057">
    <property type="entry name" value="Homeodomain-like_sf"/>
</dbReference>
<dbReference type="InterPro" id="IPR041347">
    <property type="entry name" value="MftR_C"/>
</dbReference>
<dbReference type="Gene3D" id="1.10.357.10">
    <property type="entry name" value="Tetracycline Repressor, domain 2"/>
    <property type="match status" value="1"/>
</dbReference>
<feature type="domain" description="HTH tetR-type" evidence="5">
    <location>
        <begin position="17"/>
        <end position="77"/>
    </location>
</feature>
<evidence type="ECO:0000313" key="6">
    <source>
        <dbReference type="EMBL" id="BCJ67139.1"/>
    </source>
</evidence>
<dbReference type="PANTHER" id="PTHR30055">
    <property type="entry name" value="HTH-TYPE TRANSCRIPTIONAL REGULATOR RUTR"/>
    <property type="match status" value="1"/>
</dbReference>
<dbReference type="KEGG" id="pry:Prubr_41600"/>
<keyword evidence="3" id="KW-0804">Transcription</keyword>
<dbReference type="RefSeq" id="WP_212816516.1">
    <property type="nucleotide sequence ID" value="NZ_AP023359.1"/>
</dbReference>
<evidence type="ECO:0000256" key="4">
    <source>
        <dbReference type="PROSITE-ProRule" id="PRU00335"/>
    </source>
</evidence>
<proteinExistence type="predicted"/>